<gene>
    <name evidence="3" type="ORF">HXX76_004371</name>
</gene>
<feature type="region of interest" description="Disordered" evidence="1">
    <location>
        <begin position="1174"/>
        <end position="1214"/>
    </location>
</feature>
<feature type="compositionally biased region" description="Gly residues" evidence="1">
    <location>
        <begin position="562"/>
        <end position="587"/>
    </location>
</feature>
<feature type="compositionally biased region" description="Low complexity" evidence="1">
    <location>
        <begin position="1174"/>
        <end position="1186"/>
    </location>
</feature>
<dbReference type="PANTHER" id="PTHR44329:SF289">
    <property type="entry name" value="SERINE_THREONINE-PROTEIN KINASE VIK"/>
    <property type="match status" value="1"/>
</dbReference>
<evidence type="ECO:0000256" key="1">
    <source>
        <dbReference type="SAM" id="MobiDB-lite"/>
    </source>
</evidence>
<dbReference type="PROSITE" id="PS00108">
    <property type="entry name" value="PROTEIN_KINASE_ST"/>
    <property type="match status" value="1"/>
</dbReference>
<organism evidence="3 4">
    <name type="scientific">Chlamydomonas incerta</name>
    <dbReference type="NCBI Taxonomy" id="51695"/>
    <lineage>
        <taxon>Eukaryota</taxon>
        <taxon>Viridiplantae</taxon>
        <taxon>Chlorophyta</taxon>
        <taxon>core chlorophytes</taxon>
        <taxon>Chlorophyceae</taxon>
        <taxon>CS clade</taxon>
        <taxon>Chlamydomonadales</taxon>
        <taxon>Chlamydomonadaceae</taxon>
        <taxon>Chlamydomonas</taxon>
    </lineage>
</organism>
<feature type="region of interest" description="Disordered" evidence="1">
    <location>
        <begin position="562"/>
        <end position="590"/>
    </location>
</feature>
<evidence type="ECO:0000313" key="3">
    <source>
        <dbReference type="EMBL" id="KAG2440259.1"/>
    </source>
</evidence>
<feature type="compositionally biased region" description="Low complexity" evidence="1">
    <location>
        <begin position="1236"/>
        <end position="1250"/>
    </location>
</feature>
<feature type="compositionally biased region" description="Low complexity" evidence="1">
    <location>
        <begin position="1279"/>
        <end position="1291"/>
    </location>
</feature>
<dbReference type="Gene3D" id="3.30.200.20">
    <property type="entry name" value="Phosphorylase Kinase, domain 1"/>
    <property type="match status" value="1"/>
</dbReference>
<feature type="domain" description="Protein kinase" evidence="2">
    <location>
        <begin position="1350"/>
        <end position="1847"/>
    </location>
</feature>
<dbReference type="PROSITE" id="PS50011">
    <property type="entry name" value="PROTEIN_KINASE_DOM"/>
    <property type="match status" value="1"/>
</dbReference>
<dbReference type="InterPro" id="IPR051681">
    <property type="entry name" value="Ser/Thr_Kinases-Pseudokinases"/>
</dbReference>
<evidence type="ECO:0000313" key="4">
    <source>
        <dbReference type="Proteomes" id="UP000650467"/>
    </source>
</evidence>
<dbReference type="OrthoDB" id="542487at2759"/>
<protein>
    <recommendedName>
        <fullName evidence="2">Protein kinase domain-containing protein</fullName>
    </recommendedName>
</protein>
<keyword evidence="4" id="KW-1185">Reference proteome</keyword>
<accession>A0A835T7I1</accession>
<dbReference type="Pfam" id="PF00069">
    <property type="entry name" value="Pkinase"/>
    <property type="match status" value="1"/>
</dbReference>
<feature type="region of interest" description="Disordered" evidence="1">
    <location>
        <begin position="1091"/>
        <end position="1160"/>
    </location>
</feature>
<name>A0A835T7I1_CHLIN</name>
<evidence type="ECO:0000259" key="2">
    <source>
        <dbReference type="PROSITE" id="PS50011"/>
    </source>
</evidence>
<comment type="caution">
    <text evidence="3">The sequence shown here is derived from an EMBL/GenBank/DDBJ whole genome shotgun (WGS) entry which is preliminary data.</text>
</comment>
<proteinExistence type="predicted"/>
<dbReference type="SMART" id="SM00220">
    <property type="entry name" value="S_TKc"/>
    <property type="match status" value="1"/>
</dbReference>
<dbReference type="Gene3D" id="1.10.510.10">
    <property type="entry name" value="Transferase(Phosphotransferase) domain 1"/>
    <property type="match status" value="1"/>
</dbReference>
<dbReference type="PANTHER" id="PTHR44329">
    <property type="entry name" value="SERINE/THREONINE-PROTEIN KINASE TNNI3K-RELATED"/>
    <property type="match status" value="1"/>
</dbReference>
<dbReference type="InterPro" id="IPR000719">
    <property type="entry name" value="Prot_kinase_dom"/>
</dbReference>
<dbReference type="Proteomes" id="UP000650467">
    <property type="component" value="Unassembled WGS sequence"/>
</dbReference>
<dbReference type="InterPro" id="IPR008271">
    <property type="entry name" value="Ser/Thr_kinase_AS"/>
</dbReference>
<feature type="region of interest" description="Disordered" evidence="1">
    <location>
        <begin position="1236"/>
        <end position="1292"/>
    </location>
</feature>
<dbReference type="EMBL" id="JAEHOC010000007">
    <property type="protein sequence ID" value="KAG2440259.1"/>
    <property type="molecule type" value="Genomic_DNA"/>
</dbReference>
<reference evidence="3" key="1">
    <citation type="journal article" date="2020" name="bioRxiv">
        <title>Comparative genomics of Chlamydomonas.</title>
        <authorList>
            <person name="Craig R.J."/>
            <person name="Hasan A.R."/>
            <person name="Ness R.W."/>
            <person name="Keightley P.D."/>
        </authorList>
    </citation>
    <scope>NUCLEOTIDE SEQUENCE</scope>
    <source>
        <strain evidence="3">SAG 7.73</strain>
    </source>
</reference>
<feature type="compositionally biased region" description="Low complexity" evidence="1">
    <location>
        <begin position="1578"/>
        <end position="1600"/>
    </location>
</feature>
<feature type="region of interest" description="Disordered" evidence="1">
    <location>
        <begin position="1541"/>
        <end position="1628"/>
    </location>
</feature>
<feature type="compositionally biased region" description="Gly residues" evidence="1">
    <location>
        <begin position="1091"/>
        <end position="1101"/>
    </location>
</feature>
<dbReference type="GO" id="GO:0005524">
    <property type="term" value="F:ATP binding"/>
    <property type="evidence" value="ECO:0007669"/>
    <property type="project" value="InterPro"/>
</dbReference>
<dbReference type="SUPFAM" id="SSF56112">
    <property type="entry name" value="Protein kinase-like (PK-like)"/>
    <property type="match status" value="1"/>
</dbReference>
<dbReference type="GO" id="GO:0004674">
    <property type="term" value="F:protein serine/threonine kinase activity"/>
    <property type="evidence" value="ECO:0007669"/>
    <property type="project" value="TreeGrafter"/>
</dbReference>
<sequence>MGLLGCLGCLGGGKGSAESPVREAWRAVNPPETAPGAASEALTAKQAVQQPKPKATELNLVEQVPAYDTRALRGDLALVTSPGWAERLGRGALRLREHADAALVSVFGLTRGSDGQFLLVSLASVGAAAPALPIGELLPFCQTLNPADATGSKPIALPPWEVASVLNTAKVHAGGLSDRIAASEAWQRVLQALQVYCPPGQQPGAATDAGQDAPAADTRWHAVLVPMQLGYRVVGAVLLLLPSSSPAAMEAGCAASVAAADSLGTDGAAVVAAAAGSVAYAAPGPAAGSGQDEAKGANTGALLQPLLRTPGALEAIASCVAECCLGPVLPQVEQACTYTELVSSSPSLQELSSALTGAVSTSLSYDLHVDVTVRLALLPHKDASHAVLFEEAAATRRGGALAGHQGGAHHGVSGGGGGAIRVLPHGGAATMPNNQATRSISGLPYISAATQPACVGAGAGGGGGGGSMAAAANGAPMPYLSVGGQTAMGGRGIGGAGSLAGAGARHRSAHPGAHTGAVHANADDLMGVPAVAPSGASGTDAANSVCGTGTAGGMYGTAGGGTGPGTGPTAGGTGVTGGTGGTGGTGSGSWWSVRRRVGNRPQVKASTFPLGSTLAAALLATPAPPPGAATPVCAAGLATAFASSAGGGSGATGAVAAAALSGSLASASLASTAITASTATTTGTGTTAMTNFTATTMHSAAGANTTPAASSPGGNNPAAALTSPAAAAFGMATASTPTCASAAAARRRSIPGGVATRGFMSTTTNAADGACGRVAGAGAGGSGLRLAGALISNVASYLQDPEHPTDDAFLIFRSGGRGTSIAASGGFASGAGMGPGPSALIAVAGWYGSSAAARTPTAAAAGHQACMSAPAHAFGSAPNLPATTTSAAVALAVAAAAAAARRQRPASPLPQAQAQAVSPHQMMASLDMGVISPASCGYITSGAAPASGAHHTSAHAGAACGSPPAFVLYLTSAIPLPSALLAAARDRVMCLLEVLLPAATRSLLGPVLDEWSYLCMQTGLGGAGGSVAPFAPASGCHYATLPLGALNTHSGVHGGPGGQGGGSGLLGDDATAVGGGAGSMCTGGSGSHGMTGSGVGVGGTGSSSPHVRVLTRGDGTRGRPQLHGSDSVIGGRTLRTNGGPPELGGRHLPSHGGGGGSSAASGSVTLAYDCSHRPSPTAAAAPSSGGASAGSGNGSSVTLRVPGMRGNVTIHGNGDVLPSSDGKCASASASIPAAAVSGGTAGAAGPQAGTRSLLPAVPGQPDGDAALPSSSTCADDGPAAASGASGAAAAGSGAGGILSTLLSDGRDTAKEARQAQLDIMVSAFHSALAKARYEANLMAGAHAEDDIRALRLLKTIGTGGCSVVVLGRLHAMPVAVKVILPAADDEEDALQTASGGSGSPMGGCVAEGEPYTPRMAMLPQPRTPVPGLLPRPSTAARQTRLRLMMRGARELAVMGSISHPNIVQVYSYCTRVTVHQSATGLPQLEVVPEGEPVTSPLCTALIMEYCDMGSLADAIDCGAFARAARNAANALHDAVKARGAQSAATGRADRGQLSPPVGAATGNGHGAVGGTQAIPSSNAGPVGAGVAATPATNNPEPAAASGLPQPQPHGPSPASNGGTGGGSSTRPRFMVGVVSPAVAATAGTPAMRAVYLTLLEVALALRHLHSMNLVHCDVKPANVLLRSSATDPRGFTAKLTDFGFVNFLEADSAYRYRQAGEEDAPSGNAEAADSAQALGSRATLRFNEPVGTVTHMSPELFIKGSVVDSSIDVYAFGILMWELATGRAPYPEYADTHFADVPYKVVKEGLRPRFPSETPLHFKLVAQECWSAQPSRRPSAAALVNRLQRLLDLSCGLAQPGPNGV</sequence>
<dbReference type="InterPro" id="IPR011009">
    <property type="entry name" value="Kinase-like_dom_sf"/>
</dbReference>